<dbReference type="OrthoDB" id="4213242at2"/>
<organism evidence="2 3">
    <name type="scientific">Streptomyces rubellomurinus (strain ATCC 31215)</name>
    <dbReference type="NCBI Taxonomy" id="359131"/>
    <lineage>
        <taxon>Bacteria</taxon>
        <taxon>Bacillati</taxon>
        <taxon>Actinomycetota</taxon>
        <taxon>Actinomycetes</taxon>
        <taxon>Kitasatosporales</taxon>
        <taxon>Streptomycetaceae</taxon>
        <taxon>Streptomyces</taxon>
    </lineage>
</organism>
<accession>A0A0F2TCE4</accession>
<feature type="region of interest" description="Disordered" evidence="1">
    <location>
        <begin position="81"/>
        <end position="104"/>
    </location>
</feature>
<evidence type="ECO:0000256" key="1">
    <source>
        <dbReference type="SAM" id="MobiDB-lite"/>
    </source>
</evidence>
<evidence type="ECO:0000313" key="3">
    <source>
        <dbReference type="Proteomes" id="UP000033699"/>
    </source>
</evidence>
<proteinExistence type="predicted"/>
<dbReference type="AlphaFoldDB" id="A0A0F2TCE4"/>
<protein>
    <submittedName>
        <fullName evidence="2">Uncharacterized protein</fullName>
    </submittedName>
</protein>
<keyword evidence="3" id="KW-1185">Reference proteome</keyword>
<dbReference type="SUPFAM" id="SSF140453">
    <property type="entry name" value="EsxAB dimer-like"/>
    <property type="match status" value="1"/>
</dbReference>
<name>A0A0F2TCE4_STRR3</name>
<sequence>MADQVTVDPQALTASSGVAKTLAEEVVQPVKDALTSATTAAGQLTGWSIAAGLGKLGTDWAAPLDALKKRLTDTGTNLQASATAHAHNEQATADAWKQPQKAAQ</sequence>
<comment type="caution">
    <text evidence="2">The sequence shown here is derived from an EMBL/GenBank/DDBJ whole genome shotgun (WGS) entry which is preliminary data.</text>
</comment>
<dbReference type="PATRIC" id="fig|359131.3.peg.4321"/>
<dbReference type="InterPro" id="IPR036689">
    <property type="entry name" value="ESAT-6-like_sf"/>
</dbReference>
<evidence type="ECO:0000313" key="2">
    <source>
        <dbReference type="EMBL" id="KJS60883.1"/>
    </source>
</evidence>
<dbReference type="Proteomes" id="UP000033699">
    <property type="component" value="Unassembled WGS sequence"/>
</dbReference>
<dbReference type="EMBL" id="JZKH01000035">
    <property type="protein sequence ID" value="KJS60883.1"/>
    <property type="molecule type" value="Genomic_DNA"/>
</dbReference>
<dbReference type="RefSeq" id="WP_045698143.1">
    <property type="nucleotide sequence ID" value="NZ_JZKH01000035.1"/>
</dbReference>
<gene>
    <name evidence="2" type="ORF">VM95_18515</name>
</gene>
<reference evidence="2 3" key="1">
    <citation type="submission" date="2015-02" db="EMBL/GenBank/DDBJ databases">
        <authorList>
            <person name="Ju K.-S."/>
            <person name="Doroghazi J.R."/>
            <person name="Metcalf W."/>
        </authorList>
    </citation>
    <scope>NUCLEOTIDE SEQUENCE [LARGE SCALE GENOMIC DNA]</scope>
    <source>
        <strain evidence="2 3">ATCC 31215</strain>
    </source>
</reference>